<dbReference type="AlphaFoldDB" id="A0A2V1DU12"/>
<evidence type="ECO:0000313" key="3">
    <source>
        <dbReference type="Proteomes" id="UP000244855"/>
    </source>
</evidence>
<accession>A0A2V1DU12</accession>
<dbReference type="EMBL" id="KZ805368">
    <property type="protein sequence ID" value="PVI00754.1"/>
    <property type="molecule type" value="Genomic_DNA"/>
</dbReference>
<proteinExistence type="predicted"/>
<gene>
    <name evidence="2" type="ORF">DM02DRAFT_614113</name>
</gene>
<evidence type="ECO:0000256" key="1">
    <source>
        <dbReference type="SAM" id="MobiDB-lite"/>
    </source>
</evidence>
<feature type="region of interest" description="Disordered" evidence="1">
    <location>
        <begin position="49"/>
        <end position="74"/>
    </location>
</feature>
<feature type="compositionally biased region" description="Pro residues" evidence="1">
    <location>
        <begin position="57"/>
        <end position="68"/>
    </location>
</feature>
<organism evidence="2 3">
    <name type="scientific">Periconia macrospinosa</name>
    <dbReference type="NCBI Taxonomy" id="97972"/>
    <lineage>
        <taxon>Eukaryota</taxon>
        <taxon>Fungi</taxon>
        <taxon>Dikarya</taxon>
        <taxon>Ascomycota</taxon>
        <taxon>Pezizomycotina</taxon>
        <taxon>Dothideomycetes</taxon>
        <taxon>Pleosporomycetidae</taxon>
        <taxon>Pleosporales</taxon>
        <taxon>Massarineae</taxon>
        <taxon>Periconiaceae</taxon>
        <taxon>Periconia</taxon>
    </lineage>
</organism>
<feature type="region of interest" description="Disordered" evidence="1">
    <location>
        <begin position="153"/>
        <end position="176"/>
    </location>
</feature>
<dbReference type="Proteomes" id="UP000244855">
    <property type="component" value="Unassembled WGS sequence"/>
</dbReference>
<sequence>MTTEPPFALFVLDESIDTEYLNRSLTLAHDWDENARWDLWVATDSYEDLPKATGERQPPPEATKPPLPDSFKSPWNGKTVEDCAKWLQNMPNDSVVQREYFTVMNQFSKEDDTILTCRIRHDNGQVKVDYYPLPTAEISMYMITNRDSRFDEAGHSYQSRMKREGKPDRSQGGPFH</sequence>
<keyword evidence="3" id="KW-1185">Reference proteome</keyword>
<protein>
    <submittedName>
        <fullName evidence="2">Uncharacterized protein</fullName>
    </submittedName>
</protein>
<name>A0A2V1DU12_9PLEO</name>
<dbReference type="OrthoDB" id="5301876at2759"/>
<evidence type="ECO:0000313" key="2">
    <source>
        <dbReference type="EMBL" id="PVI00754.1"/>
    </source>
</evidence>
<reference evidence="2 3" key="1">
    <citation type="journal article" date="2018" name="Sci. Rep.">
        <title>Comparative genomics provides insights into the lifestyle and reveals functional heterogeneity of dark septate endophytic fungi.</title>
        <authorList>
            <person name="Knapp D.G."/>
            <person name="Nemeth J.B."/>
            <person name="Barry K."/>
            <person name="Hainaut M."/>
            <person name="Henrissat B."/>
            <person name="Johnson J."/>
            <person name="Kuo A."/>
            <person name="Lim J.H.P."/>
            <person name="Lipzen A."/>
            <person name="Nolan M."/>
            <person name="Ohm R.A."/>
            <person name="Tamas L."/>
            <person name="Grigoriev I.V."/>
            <person name="Spatafora J.W."/>
            <person name="Nagy L.G."/>
            <person name="Kovacs G.M."/>
        </authorList>
    </citation>
    <scope>NUCLEOTIDE SEQUENCE [LARGE SCALE GENOMIC DNA]</scope>
    <source>
        <strain evidence="2 3">DSE2036</strain>
    </source>
</reference>